<organism evidence="5 6">
    <name type="scientific">Durusdinium trenchii</name>
    <dbReference type="NCBI Taxonomy" id="1381693"/>
    <lineage>
        <taxon>Eukaryota</taxon>
        <taxon>Sar</taxon>
        <taxon>Alveolata</taxon>
        <taxon>Dinophyceae</taxon>
        <taxon>Suessiales</taxon>
        <taxon>Symbiodiniaceae</taxon>
        <taxon>Durusdinium</taxon>
    </lineage>
</organism>
<dbReference type="PROSITE" id="PS50076">
    <property type="entry name" value="DNAJ_2"/>
    <property type="match status" value="1"/>
</dbReference>
<dbReference type="SMART" id="SM00271">
    <property type="entry name" value="DnaJ"/>
    <property type="match status" value="1"/>
</dbReference>
<comment type="caution">
    <text evidence="5">The sequence shown here is derived from an EMBL/GenBank/DDBJ whole genome shotgun (WGS) entry which is preliminary data.</text>
</comment>
<keyword evidence="6" id="KW-1185">Reference proteome</keyword>
<feature type="coiled-coil region" evidence="1">
    <location>
        <begin position="257"/>
        <end position="284"/>
    </location>
</feature>
<keyword evidence="1" id="KW-0175">Coiled coil</keyword>
<dbReference type="InterPro" id="IPR001623">
    <property type="entry name" value="DnaJ_domain"/>
</dbReference>
<feature type="domain" description="J" evidence="4">
    <location>
        <begin position="61"/>
        <end position="118"/>
    </location>
</feature>
<dbReference type="CDD" id="cd06257">
    <property type="entry name" value="DnaJ"/>
    <property type="match status" value="1"/>
</dbReference>
<feature type="region of interest" description="Disordered" evidence="2">
    <location>
        <begin position="122"/>
        <end position="161"/>
    </location>
</feature>
<evidence type="ECO:0000256" key="1">
    <source>
        <dbReference type="SAM" id="Coils"/>
    </source>
</evidence>
<evidence type="ECO:0000256" key="3">
    <source>
        <dbReference type="SAM" id="SignalP"/>
    </source>
</evidence>
<protein>
    <submittedName>
        <fullName evidence="5">Uncharacterized protein CXorf40-like</fullName>
    </submittedName>
</protein>
<dbReference type="Gene3D" id="1.10.287.110">
    <property type="entry name" value="DnaJ domain"/>
    <property type="match status" value="1"/>
</dbReference>
<feature type="compositionally biased region" description="Basic and acidic residues" evidence="2">
    <location>
        <begin position="138"/>
        <end position="148"/>
    </location>
</feature>
<evidence type="ECO:0000259" key="4">
    <source>
        <dbReference type="PROSITE" id="PS50076"/>
    </source>
</evidence>
<dbReference type="InterPro" id="IPR036869">
    <property type="entry name" value="J_dom_sf"/>
</dbReference>
<sequence length="330" mass="37480">MRMLRLRCAPLLVLVAAVHVCFAWVQFRGLLSVGCTCQSRTARCRMQRNASFSVVQQETARALEVLGLDPSDSPSSAEVKKAFRRKVARLHPDLKGGDSGPEFLEVLDAYAVLTGRQRVSTPAPNGLSGFDIQRTSKGKTDTEREAEFQRPGNWRWDQNTGYNPRDLNEVWDEIGYNPYTGEYREPPPKAEVEEPWVPEPPSAVKPSPQRPKSRPPRLEFGLAQARDLPEPLPVLQILGYLLLAAVCAFFALSPEQLLSEEERAKRLEELERREEAQAQQRQQRAALEILWRQRERQWQMEQLKGFAEYADPIDEEEAAFDAARNPIGTD</sequence>
<reference evidence="5 6" key="1">
    <citation type="submission" date="2024-02" db="EMBL/GenBank/DDBJ databases">
        <authorList>
            <person name="Chen Y."/>
            <person name="Shah S."/>
            <person name="Dougan E. K."/>
            <person name="Thang M."/>
            <person name="Chan C."/>
        </authorList>
    </citation>
    <scope>NUCLEOTIDE SEQUENCE [LARGE SCALE GENOMIC DNA]</scope>
</reference>
<gene>
    <name evidence="5" type="ORF">SCF082_LOCUS5202</name>
</gene>
<evidence type="ECO:0000256" key="2">
    <source>
        <dbReference type="SAM" id="MobiDB-lite"/>
    </source>
</evidence>
<feature type="signal peptide" evidence="3">
    <location>
        <begin position="1"/>
        <end position="23"/>
    </location>
</feature>
<evidence type="ECO:0000313" key="5">
    <source>
        <dbReference type="EMBL" id="CAK8997412.1"/>
    </source>
</evidence>
<feature type="compositionally biased region" description="Basic and acidic residues" evidence="2">
    <location>
        <begin position="182"/>
        <end position="192"/>
    </location>
</feature>
<feature type="region of interest" description="Disordered" evidence="2">
    <location>
        <begin position="182"/>
        <end position="216"/>
    </location>
</feature>
<proteinExistence type="predicted"/>
<dbReference type="Pfam" id="PF00226">
    <property type="entry name" value="DnaJ"/>
    <property type="match status" value="1"/>
</dbReference>
<keyword evidence="3" id="KW-0732">Signal</keyword>
<name>A0ABP0I5Z9_9DINO</name>
<dbReference type="EMBL" id="CAXAMM010002781">
    <property type="protein sequence ID" value="CAK8997412.1"/>
    <property type="molecule type" value="Genomic_DNA"/>
</dbReference>
<feature type="chain" id="PRO_5045115958" evidence="3">
    <location>
        <begin position="24"/>
        <end position="330"/>
    </location>
</feature>
<dbReference type="Proteomes" id="UP001642464">
    <property type="component" value="Unassembled WGS sequence"/>
</dbReference>
<evidence type="ECO:0000313" key="6">
    <source>
        <dbReference type="Proteomes" id="UP001642464"/>
    </source>
</evidence>
<dbReference type="SUPFAM" id="SSF46565">
    <property type="entry name" value="Chaperone J-domain"/>
    <property type="match status" value="1"/>
</dbReference>
<accession>A0ABP0I5Z9</accession>